<dbReference type="HOGENOM" id="CLU_506464_0_0_1"/>
<feature type="transmembrane region" description="Helical" evidence="1">
    <location>
        <begin position="141"/>
        <end position="164"/>
    </location>
</feature>
<dbReference type="AlphaFoldDB" id="G0NTK9"/>
<feature type="transmembrane region" description="Helical" evidence="1">
    <location>
        <begin position="103"/>
        <end position="129"/>
    </location>
</feature>
<dbReference type="InterPro" id="IPR018817">
    <property type="entry name" value="7TM_GPCR_serpentine_rcpt_Srz"/>
</dbReference>
<organism evidence="3">
    <name type="scientific">Caenorhabditis brenneri</name>
    <name type="common">Nematode worm</name>
    <dbReference type="NCBI Taxonomy" id="135651"/>
    <lineage>
        <taxon>Eukaryota</taxon>
        <taxon>Metazoa</taxon>
        <taxon>Ecdysozoa</taxon>
        <taxon>Nematoda</taxon>
        <taxon>Chromadorea</taxon>
        <taxon>Rhabditida</taxon>
        <taxon>Rhabditina</taxon>
        <taxon>Rhabditomorpha</taxon>
        <taxon>Rhabditoidea</taxon>
        <taxon>Rhabditidae</taxon>
        <taxon>Peloderinae</taxon>
        <taxon>Caenorhabditis</taxon>
    </lineage>
</organism>
<keyword evidence="1" id="KW-0812">Transmembrane</keyword>
<dbReference type="EMBL" id="GL379944">
    <property type="protein sequence ID" value="EGT37270.1"/>
    <property type="molecule type" value="Genomic_DNA"/>
</dbReference>
<dbReference type="PANTHER" id="PTHR31720:SF12">
    <property type="entry name" value="SERPENTINE RECEPTOR, CLASS T-RELATED"/>
    <property type="match status" value="1"/>
</dbReference>
<keyword evidence="1" id="KW-1133">Transmembrane helix</keyword>
<keyword evidence="3" id="KW-1185">Reference proteome</keyword>
<gene>
    <name evidence="2" type="ORF">CAEBREN_02106</name>
</gene>
<feature type="transmembrane region" description="Helical" evidence="1">
    <location>
        <begin position="276"/>
        <end position="299"/>
    </location>
</feature>
<feature type="transmembrane region" description="Helical" evidence="1">
    <location>
        <begin position="311"/>
        <end position="332"/>
    </location>
</feature>
<name>G0NTK9_CAEBE</name>
<evidence type="ECO:0000313" key="3">
    <source>
        <dbReference type="Proteomes" id="UP000008068"/>
    </source>
</evidence>
<sequence>MELVIKLLLHIRYANERLGNIVLGVLYPIVFPFYVCIYRRNREKERETAVYPIINHFYHATLINYVVITALLTFTYSLAFFVLPYKPELQPIILSIASVCSDYYAVFFNVHHLILSLLAIQRFLLYFFPEVEEYVNLKGKSIYIVIYGLYFLFYLKISVIYVAYFFIWEDQQLHDFFANMSLIAIFPIVNHFYRTICISYMYLFIYYCCDWFKILTNNQFPTLVNLIDTVFPETVKDIFHALFDVHEIILSLLAVQKYLIYFHPSIESKISYKGRGINFIMLLLYVAYYGKIALVHMIFIGKYDDYTQFYVIEHLTLCGITMTSSLFYLPILKHIKKHSHLQSVIKKKPDRYILIQTYSIVVTQFSNDIYTTKVYNQVSIPVLIQVSYLVSNQNNIKKLRKIKIFRRIFCCKKEGRTEPLRFHNDVASTLAS</sequence>
<dbReference type="Pfam" id="PF10325">
    <property type="entry name" value="7TM_GPCR_Srz"/>
    <property type="match status" value="2"/>
</dbReference>
<dbReference type="PANTHER" id="PTHR31720">
    <property type="entry name" value="SERPENTINE RECEPTOR, CLASS Z-RELATED"/>
    <property type="match status" value="1"/>
</dbReference>
<accession>G0NTK9</accession>
<evidence type="ECO:0000313" key="2">
    <source>
        <dbReference type="EMBL" id="EGT37270.1"/>
    </source>
</evidence>
<evidence type="ECO:0000256" key="1">
    <source>
        <dbReference type="SAM" id="Phobius"/>
    </source>
</evidence>
<feature type="transmembrane region" description="Helical" evidence="1">
    <location>
        <begin position="57"/>
        <end position="83"/>
    </location>
</feature>
<evidence type="ECO:0008006" key="4">
    <source>
        <dbReference type="Google" id="ProtNLM"/>
    </source>
</evidence>
<protein>
    <recommendedName>
        <fullName evidence="4">Serpentine Receptor, class Z</fullName>
    </recommendedName>
</protein>
<feature type="transmembrane region" description="Helical" evidence="1">
    <location>
        <begin position="18"/>
        <end position="37"/>
    </location>
</feature>
<dbReference type="Proteomes" id="UP000008068">
    <property type="component" value="Unassembled WGS sequence"/>
</dbReference>
<keyword evidence="1" id="KW-0472">Membrane</keyword>
<dbReference type="OMA" id="FSIITHH"/>
<dbReference type="InParanoid" id="G0NTK9"/>
<reference evidence="3" key="1">
    <citation type="submission" date="2011-07" db="EMBL/GenBank/DDBJ databases">
        <authorList>
            <consortium name="Caenorhabditis brenneri Sequencing and Analysis Consortium"/>
            <person name="Wilson R.K."/>
        </authorList>
    </citation>
    <scope>NUCLEOTIDE SEQUENCE [LARGE SCALE GENOMIC DNA]</scope>
    <source>
        <strain evidence="3">PB2801</strain>
    </source>
</reference>
<proteinExistence type="predicted"/>